<sequence length="118" mass="13816">MRTNMCRYCYKEIQDRDELVTASSWFRLRPFHYRCFELLEQDTKTIAGNWTPVNGMTGRVTFILMVILAVVMFTTPLLGGVGDLLGLLALYPIFLRLLSFAIYESRLPKYVENKRRLK</sequence>
<comment type="caution">
    <text evidence="2">The sequence shown here is derived from an EMBL/GenBank/DDBJ whole genome shotgun (WGS) entry which is preliminary data.</text>
</comment>
<accession>A0A931MTN2</accession>
<dbReference type="AlphaFoldDB" id="A0A931MTN2"/>
<name>A0A931MTN2_9BACI</name>
<organism evidence="2 3">
    <name type="scientific">Halobacillus yeomjeoni</name>
    <dbReference type="NCBI Taxonomy" id="311194"/>
    <lineage>
        <taxon>Bacteria</taxon>
        <taxon>Bacillati</taxon>
        <taxon>Bacillota</taxon>
        <taxon>Bacilli</taxon>
        <taxon>Bacillales</taxon>
        <taxon>Bacillaceae</taxon>
        <taxon>Halobacillus</taxon>
    </lineage>
</organism>
<keyword evidence="3" id="KW-1185">Reference proteome</keyword>
<evidence type="ECO:0008006" key="4">
    <source>
        <dbReference type="Google" id="ProtNLM"/>
    </source>
</evidence>
<feature type="transmembrane region" description="Helical" evidence="1">
    <location>
        <begin position="84"/>
        <end position="103"/>
    </location>
</feature>
<feature type="transmembrane region" description="Helical" evidence="1">
    <location>
        <begin position="60"/>
        <end position="78"/>
    </location>
</feature>
<reference evidence="2 3" key="1">
    <citation type="journal article" date="2005" name="Int. J. Syst. Evol. Microbiol.">
        <title>Halobacillus yeomjeoni sp. nov., isolated from a marine solar saltern in Korea.</title>
        <authorList>
            <person name="Yoon J.H."/>
            <person name="Kang S.J."/>
            <person name="Lee C.H."/>
            <person name="Oh H.W."/>
            <person name="Oh T.K."/>
        </authorList>
    </citation>
    <scope>NUCLEOTIDE SEQUENCE [LARGE SCALE GENOMIC DNA]</scope>
    <source>
        <strain evidence="2 3">KCTC 3957</strain>
    </source>
</reference>
<dbReference type="EMBL" id="JADZSC010000001">
    <property type="protein sequence ID" value="MBH0228631.1"/>
    <property type="molecule type" value="Genomic_DNA"/>
</dbReference>
<dbReference type="Proteomes" id="UP000614490">
    <property type="component" value="Unassembled WGS sequence"/>
</dbReference>
<gene>
    <name evidence="2" type="ORF">H0267_00280</name>
</gene>
<protein>
    <recommendedName>
        <fullName evidence="4">Permease</fullName>
    </recommendedName>
</protein>
<evidence type="ECO:0000313" key="2">
    <source>
        <dbReference type="EMBL" id="MBH0228631.1"/>
    </source>
</evidence>
<evidence type="ECO:0000256" key="1">
    <source>
        <dbReference type="SAM" id="Phobius"/>
    </source>
</evidence>
<proteinExistence type="predicted"/>
<dbReference type="RefSeq" id="WP_197315286.1">
    <property type="nucleotide sequence ID" value="NZ_JADZSC010000001.1"/>
</dbReference>
<keyword evidence="1" id="KW-1133">Transmembrane helix</keyword>
<keyword evidence="1" id="KW-0812">Transmembrane</keyword>
<keyword evidence="1" id="KW-0472">Membrane</keyword>
<evidence type="ECO:0000313" key="3">
    <source>
        <dbReference type="Proteomes" id="UP000614490"/>
    </source>
</evidence>